<keyword evidence="2 3" id="KW-0732">Signal</keyword>
<dbReference type="OrthoDB" id="9769193at2"/>
<comment type="subcellular location">
    <subcellularLocation>
        <location evidence="1">Cell envelope</location>
    </subcellularLocation>
</comment>
<dbReference type="PANTHER" id="PTHR30036:SF1">
    <property type="entry name" value="D-XYLOSE-BINDING PERIPLASMIC PROTEIN"/>
    <property type="match status" value="1"/>
</dbReference>
<evidence type="ECO:0000313" key="5">
    <source>
        <dbReference type="EMBL" id="SHI55803.1"/>
    </source>
</evidence>
<dbReference type="CDD" id="cd19994">
    <property type="entry name" value="PBP1_ChvE"/>
    <property type="match status" value="1"/>
</dbReference>
<gene>
    <name evidence="5" type="ORF">SAMN02745671_00991</name>
</gene>
<dbReference type="Pfam" id="PF13407">
    <property type="entry name" value="Peripla_BP_4"/>
    <property type="match status" value="1"/>
</dbReference>
<dbReference type="RefSeq" id="WP_080325534.1">
    <property type="nucleotide sequence ID" value="NZ_FQYW01000007.1"/>
</dbReference>
<feature type="domain" description="Periplasmic binding protein" evidence="4">
    <location>
        <begin position="33"/>
        <end position="302"/>
    </location>
</feature>
<dbReference type="InterPro" id="IPR028082">
    <property type="entry name" value="Peripla_BP_I"/>
</dbReference>
<dbReference type="InterPro" id="IPR025997">
    <property type="entry name" value="SBP_2_dom"/>
</dbReference>
<feature type="signal peptide" evidence="3">
    <location>
        <begin position="1"/>
        <end position="21"/>
    </location>
</feature>
<proteinExistence type="predicted"/>
<feature type="chain" id="PRO_5038741378" evidence="3">
    <location>
        <begin position="22"/>
        <end position="338"/>
    </location>
</feature>
<dbReference type="SUPFAM" id="SSF53822">
    <property type="entry name" value="Periplasmic binding protein-like I"/>
    <property type="match status" value="1"/>
</dbReference>
<reference evidence="5 6" key="1">
    <citation type="submission" date="2016-11" db="EMBL/GenBank/DDBJ databases">
        <authorList>
            <person name="Jaros S."/>
            <person name="Januszkiewicz K."/>
            <person name="Wedrychowicz H."/>
        </authorList>
    </citation>
    <scope>NUCLEOTIDE SEQUENCE [LARGE SCALE GENOMIC DNA]</scope>
    <source>
        <strain evidence="5 6">DSM 3074</strain>
    </source>
</reference>
<keyword evidence="5" id="KW-0762">Sugar transport</keyword>
<dbReference type="EMBL" id="FQYW01000007">
    <property type="protein sequence ID" value="SHI55803.1"/>
    <property type="molecule type" value="Genomic_DNA"/>
</dbReference>
<keyword evidence="5" id="KW-0813">Transport</keyword>
<protein>
    <submittedName>
        <fullName evidence="5">Putative multiple sugar transport system substrate-binding protein</fullName>
    </submittedName>
</protein>
<dbReference type="InterPro" id="IPR050555">
    <property type="entry name" value="Bact_Solute-Bind_Prot2"/>
</dbReference>
<organism evidence="5 6">
    <name type="scientific">Anaerovibrio lipolyticus DSM 3074</name>
    <dbReference type="NCBI Taxonomy" id="1120997"/>
    <lineage>
        <taxon>Bacteria</taxon>
        <taxon>Bacillati</taxon>
        <taxon>Bacillota</taxon>
        <taxon>Negativicutes</taxon>
        <taxon>Selenomonadales</taxon>
        <taxon>Selenomonadaceae</taxon>
        <taxon>Anaerovibrio</taxon>
    </lineage>
</organism>
<evidence type="ECO:0000313" key="6">
    <source>
        <dbReference type="Proteomes" id="UP000191240"/>
    </source>
</evidence>
<evidence type="ECO:0000256" key="1">
    <source>
        <dbReference type="ARBA" id="ARBA00004196"/>
    </source>
</evidence>
<evidence type="ECO:0000256" key="2">
    <source>
        <dbReference type="ARBA" id="ARBA00022729"/>
    </source>
</evidence>
<accession>A0A1M6C4C2</accession>
<dbReference type="Proteomes" id="UP000191240">
    <property type="component" value="Unassembled WGS sequence"/>
</dbReference>
<dbReference type="GO" id="GO:0030288">
    <property type="term" value="C:outer membrane-bounded periplasmic space"/>
    <property type="evidence" value="ECO:0007669"/>
    <property type="project" value="TreeGrafter"/>
</dbReference>
<dbReference type="Gene3D" id="3.40.50.2300">
    <property type="match status" value="2"/>
</dbReference>
<dbReference type="PROSITE" id="PS51257">
    <property type="entry name" value="PROKAR_LIPOPROTEIN"/>
    <property type="match status" value="1"/>
</dbReference>
<dbReference type="AlphaFoldDB" id="A0A1M6C4C2"/>
<dbReference type="GO" id="GO:0030246">
    <property type="term" value="F:carbohydrate binding"/>
    <property type="evidence" value="ECO:0007669"/>
    <property type="project" value="TreeGrafter"/>
</dbReference>
<name>A0A1M6C4C2_9FIRM</name>
<dbReference type="PANTHER" id="PTHR30036">
    <property type="entry name" value="D-XYLOSE-BINDING PERIPLASMIC PROTEIN"/>
    <property type="match status" value="1"/>
</dbReference>
<evidence type="ECO:0000256" key="3">
    <source>
        <dbReference type="SAM" id="SignalP"/>
    </source>
</evidence>
<evidence type="ECO:0000259" key="4">
    <source>
        <dbReference type="Pfam" id="PF13407"/>
    </source>
</evidence>
<sequence length="338" mass="36522">MKKIIALASLLLLVATFLVSGCGSDNGSNKKVAISFANSSASWQKNGNSVKEDLEKEGFQVDLQFADTEDQQIEQIKKMIQDHPGCLVIGAVNGEKLTEVLKDAKAENIPVIAYDRLIMNTDAVSYYASFDNEAVGKAMSEYLVAALNLKSGAGPYNIEVFAGDPKDNNAHMFFTGSMEVLKPYFDNGQLVSRSNETSFEQAATKDWDGKNAQARMDKLISTYYSDGNLAAVLAPNDGCAAGIRASLQANYHGAWPLITGQDAEASAIEAIRSGTQAITIYKSSDDLNAKCIRMIKAVVEGTQPAINDKTTYNNGVMTVPAYLCIPMIIDKDNTNLVK</sequence>